<gene>
    <name evidence="1" type="ORF">BCV72DRAFT_51822</name>
</gene>
<evidence type="ECO:0000313" key="1">
    <source>
        <dbReference type="EMBL" id="ORE09756.1"/>
    </source>
</evidence>
<dbReference type="VEuPathDB" id="FungiDB:BCV72DRAFT_51822"/>
<reference evidence="1" key="1">
    <citation type="journal article" date="2016" name="Proc. Natl. Acad. Sci. U.S.A.">
        <title>Lipid metabolic changes in an early divergent fungus govern the establishment of a mutualistic symbiosis with endobacteria.</title>
        <authorList>
            <person name="Lastovetsky O.A."/>
            <person name="Gaspar M.L."/>
            <person name="Mondo S.J."/>
            <person name="LaButti K.M."/>
            <person name="Sandor L."/>
            <person name="Grigoriev I.V."/>
            <person name="Henry S.A."/>
            <person name="Pawlowska T.E."/>
        </authorList>
    </citation>
    <scope>NUCLEOTIDE SEQUENCE [LARGE SCALE GENOMIC DNA]</scope>
    <source>
        <strain evidence="1">ATCC 52814</strain>
    </source>
</reference>
<dbReference type="EMBL" id="KV921872">
    <property type="protein sequence ID" value="ORE09756.1"/>
    <property type="molecule type" value="Genomic_DNA"/>
</dbReference>
<proteinExistence type="predicted"/>
<accession>A0A1X0RCM4</accession>
<organism evidence="1">
    <name type="scientific">Rhizopus microsporus var. microsporus</name>
    <dbReference type="NCBI Taxonomy" id="86635"/>
    <lineage>
        <taxon>Eukaryota</taxon>
        <taxon>Fungi</taxon>
        <taxon>Fungi incertae sedis</taxon>
        <taxon>Mucoromycota</taxon>
        <taxon>Mucoromycotina</taxon>
        <taxon>Mucoromycetes</taxon>
        <taxon>Mucorales</taxon>
        <taxon>Mucorineae</taxon>
        <taxon>Rhizopodaceae</taxon>
        <taxon>Rhizopus</taxon>
    </lineage>
</organism>
<dbReference type="Proteomes" id="UP000242414">
    <property type="component" value="Unassembled WGS sequence"/>
</dbReference>
<sequence>MKQDTKNAYQEATLAKFNGVTDIDEIDCTIMVKSLLRKRRRSVDKRAVDIETNITHLREKRPFVDKRTVGVQTDIAPSKKKRSFIGRKTVGIQTDNMPGLASTSVDPLEHAQQILNLRVLPQSHS</sequence>
<protein>
    <submittedName>
        <fullName evidence="1">Uncharacterized protein</fullName>
    </submittedName>
</protein>
<name>A0A1X0RCM4_RHIZD</name>
<dbReference type="AlphaFoldDB" id="A0A1X0RCM4"/>